<name>D2V0D6_NAEGR</name>
<proteinExistence type="predicted"/>
<dbReference type="OrthoDB" id="10258426at2759"/>
<dbReference type="OMA" id="ERINTMH"/>
<dbReference type="EMBL" id="GG738847">
    <property type="protein sequence ID" value="EFC49700.1"/>
    <property type="molecule type" value="Genomic_DNA"/>
</dbReference>
<evidence type="ECO:0000313" key="3">
    <source>
        <dbReference type="Proteomes" id="UP000006671"/>
    </source>
</evidence>
<evidence type="ECO:0000256" key="1">
    <source>
        <dbReference type="ARBA" id="ARBA00022737"/>
    </source>
</evidence>
<organism evidence="3">
    <name type="scientific">Naegleria gruberi</name>
    <name type="common">Amoeba</name>
    <dbReference type="NCBI Taxonomy" id="5762"/>
    <lineage>
        <taxon>Eukaryota</taxon>
        <taxon>Discoba</taxon>
        <taxon>Heterolobosea</taxon>
        <taxon>Tetramitia</taxon>
        <taxon>Eutetramitia</taxon>
        <taxon>Vahlkampfiidae</taxon>
        <taxon>Naegleria</taxon>
    </lineage>
</organism>
<sequence length="852" mass="99815">MKKQLLPFLHKTFSVTPTGYRKYSSSFGSGFTYHEESSFTQNVEEKKKRNRIKLHEEVIISTSKKFNHSTSRKSLKIISSNTNLSNDMAINLKKLTQIANNFNPIFEQLDRGNYHKALFLLEKGKDLFDFIYEEHDENSEKYTVLSIAKICDTLLCHFDQTKEYLKIQKILIFLKDYTKDNSWNKKNICDPITQKGISFLVRLSINSMKEEYGKRLFEAVNNNEGNSSPSAPSLQLLLDIFRQDDFTNDSSMQQCLSFVVGMSNSDYYIMDIYSLDIILELLIEGRKYETAYLLVKQESDRLILPFITCLANDHTESHFFSNSHVYEIAHKLLTIFGECKYYDQVYEVYKLIKRPSQRCFNLLIYYLSESNKPDHLRILIDIIQENITNKSNYVHIISPINIRDLFRSESKASSLMTYEQVSTLFDIFLNKLNIKCSTRILNIFLNLQLKHGKEADALKTLTKFEENGVQINVSTLTIILTYLANNAKYEDAIKICDRIIREPLVFDIPFLNIVWKIYHDFIWNTMMTIDHTVNIGTDNIPTTFKATNIPLLESIKAFEKNNQSSLIDWKKNLHENPLFDTTKEKNISTQTMIFEYLVIQMERSFDKYILTSYSVMGKLNEEQSKSKTSKADWYMPQSTARHLRYGTRSMDEESFLSSSDSSIPHFLQNKQSKLIASDTCRLDLRILIQNYAIKPRLRQIDDLLEFVSGAYSRNNSLRRYYYLRVIISLLESGNISHVKLYVKYQFENCEMSIQERINTMHLVLKTIRSKYNATIRDQYRTEWRLSAIDSLTKLIDLLSIEEWNQVMTQCGMKNQFENYDQLTDWIKRRFLSIPNFKSTYRSNTSSTPSIAN</sequence>
<dbReference type="Gene3D" id="1.25.40.10">
    <property type="entry name" value="Tetratricopeptide repeat domain"/>
    <property type="match status" value="1"/>
</dbReference>
<keyword evidence="3" id="KW-1185">Reference proteome</keyword>
<dbReference type="Proteomes" id="UP000006671">
    <property type="component" value="Unassembled WGS sequence"/>
</dbReference>
<gene>
    <name evidence="2" type="ORF">NAEGRDRAFT_62256</name>
</gene>
<dbReference type="RefSeq" id="XP_002682444.1">
    <property type="nucleotide sequence ID" value="XM_002682398.1"/>
</dbReference>
<dbReference type="GeneID" id="8862769"/>
<dbReference type="PANTHER" id="PTHR47933:SF11">
    <property type="entry name" value="PENTATRICOPEPTIDE REPEAT-CONTAINING PROTEIN 2"/>
    <property type="match status" value="1"/>
</dbReference>
<dbReference type="InterPro" id="IPR051240">
    <property type="entry name" value="Mito_RNA-Proc/Resp"/>
</dbReference>
<dbReference type="InParanoid" id="D2V0D6"/>
<protein>
    <submittedName>
        <fullName evidence="2">Predicted protein</fullName>
    </submittedName>
</protein>
<evidence type="ECO:0000313" key="2">
    <source>
        <dbReference type="EMBL" id="EFC49700.1"/>
    </source>
</evidence>
<dbReference type="KEGG" id="ngr:NAEGRDRAFT_62256"/>
<accession>D2V0D6</accession>
<dbReference type="PANTHER" id="PTHR47933">
    <property type="entry name" value="PENTATRICOPEPTIDE REPEAT-CONTAINING PROTEIN 1, MITOCHONDRIAL"/>
    <property type="match status" value="1"/>
</dbReference>
<reference evidence="2 3" key="1">
    <citation type="journal article" date="2010" name="Cell">
        <title>The genome of Naegleria gruberi illuminates early eukaryotic versatility.</title>
        <authorList>
            <person name="Fritz-Laylin L.K."/>
            <person name="Prochnik S.E."/>
            <person name="Ginger M.L."/>
            <person name="Dacks J.B."/>
            <person name="Carpenter M.L."/>
            <person name="Field M.C."/>
            <person name="Kuo A."/>
            <person name="Paredez A."/>
            <person name="Chapman J."/>
            <person name="Pham J."/>
            <person name="Shu S."/>
            <person name="Neupane R."/>
            <person name="Cipriano M."/>
            <person name="Mancuso J."/>
            <person name="Tu H."/>
            <person name="Salamov A."/>
            <person name="Lindquist E."/>
            <person name="Shapiro H."/>
            <person name="Lucas S."/>
            <person name="Grigoriev I.V."/>
            <person name="Cande W.Z."/>
            <person name="Fulton C."/>
            <person name="Rokhsar D.S."/>
            <person name="Dawson S.C."/>
        </authorList>
    </citation>
    <scope>NUCLEOTIDE SEQUENCE [LARGE SCALE GENOMIC DNA]</scope>
    <source>
        <strain evidence="2 3">NEG-M</strain>
    </source>
</reference>
<keyword evidence="1" id="KW-0677">Repeat</keyword>
<dbReference type="VEuPathDB" id="AmoebaDB:NAEGRDRAFT_62256"/>
<dbReference type="AlphaFoldDB" id="D2V0D6"/>
<dbReference type="GO" id="GO:0003729">
    <property type="term" value="F:mRNA binding"/>
    <property type="evidence" value="ECO:0007669"/>
    <property type="project" value="TreeGrafter"/>
</dbReference>
<dbReference type="InterPro" id="IPR011990">
    <property type="entry name" value="TPR-like_helical_dom_sf"/>
</dbReference>